<dbReference type="GO" id="GO:0005524">
    <property type="term" value="F:ATP binding"/>
    <property type="evidence" value="ECO:0007669"/>
    <property type="project" value="UniProtKB-UniRule"/>
</dbReference>
<dbReference type="InterPro" id="IPR011009">
    <property type="entry name" value="Kinase-like_dom_sf"/>
</dbReference>
<dbReference type="SMART" id="SM00233">
    <property type="entry name" value="PH"/>
    <property type="match status" value="1"/>
</dbReference>
<feature type="region of interest" description="Disordered" evidence="9">
    <location>
        <begin position="1"/>
        <end position="28"/>
    </location>
</feature>
<dbReference type="PROSITE" id="PS00107">
    <property type="entry name" value="PROTEIN_KINASE_ATP"/>
    <property type="match status" value="1"/>
</dbReference>
<proteinExistence type="inferred from homology"/>
<dbReference type="InterPro" id="IPR008271">
    <property type="entry name" value="Ser/Thr_kinase_AS"/>
</dbReference>
<evidence type="ECO:0000256" key="1">
    <source>
        <dbReference type="ARBA" id="ARBA00006935"/>
    </source>
</evidence>
<keyword evidence="6" id="KW-0418">Kinase</keyword>
<dbReference type="PROSITE" id="PS00108">
    <property type="entry name" value="PROTEIN_KINASE_ST"/>
    <property type="match status" value="1"/>
</dbReference>
<evidence type="ECO:0000259" key="12">
    <source>
        <dbReference type="PROSITE" id="PS51285"/>
    </source>
</evidence>
<dbReference type="InterPro" id="IPR001849">
    <property type="entry name" value="PH_domain"/>
</dbReference>
<feature type="binding site" evidence="8">
    <location>
        <position position="207"/>
    </location>
    <ligand>
        <name>ATP</name>
        <dbReference type="ChEBI" id="CHEBI:30616"/>
    </ligand>
</feature>
<keyword evidence="7 8" id="KW-0067">ATP-binding</keyword>
<dbReference type="Gene3D" id="3.30.200.20">
    <property type="entry name" value="Phosphorylase Kinase, domain 1"/>
    <property type="match status" value="2"/>
</dbReference>
<feature type="region of interest" description="Disordered" evidence="9">
    <location>
        <begin position="219"/>
        <end position="239"/>
    </location>
</feature>
<organism evidence="13">
    <name type="scientific">Hemiselmis andersenii</name>
    <name type="common">Cryptophyte alga</name>
    <dbReference type="NCBI Taxonomy" id="464988"/>
    <lineage>
        <taxon>Eukaryota</taxon>
        <taxon>Cryptophyceae</taxon>
        <taxon>Cryptomonadales</taxon>
        <taxon>Hemiselmidaceae</taxon>
        <taxon>Hemiselmis</taxon>
    </lineage>
</organism>
<feature type="region of interest" description="Disordered" evidence="9">
    <location>
        <begin position="558"/>
        <end position="609"/>
    </location>
</feature>
<reference evidence="13" key="1">
    <citation type="submission" date="2021-01" db="EMBL/GenBank/DDBJ databases">
        <authorList>
            <person name="Corre E."/>
            <person name="Pelletier E."/>
            <person name="Niang G."/>
            <person name="Scheremetjew M."/>
            <person name="Finn R."/>
            <person name="Kale V."/>
            <person name="Holt S."/>
            <person name="Cochrane G."/>
            <person name="Meng A."/>
            <person name="Brown T."/>
            <person name="Cohen L."/>
        </authorList>
    </citation>
    <scope>NUCLEOTIDE SEQUENCE</scope>
    <source>
        <strain evidence="13">CCMP441</strain>
    </source>
</reference>
<dbReference type="FunFam" id="1.10.510.10:FF:000210">
    <property type="entry name" value="Non-specific serine/threonine protein kinase"/>
    <property type="match status" value="1"/>
</dbReference>
<dbReference type="PANTHER" id="PTHR24351">
    <property type="entry name" value="RIBOSOMAL PROTEIN S6 KINASE"/>
    <property type="match status" value="1"/>
</dbReference>
<feature type="domain" description="Protein kinase" evidence="11">
    <location>
        <begin position="178"/>
        <end position="481"/>
    </location>
</feature>
<sequence length="649" mass="72428">MSSEQGPPKGKVSMDQYRPAARPSVERTHSFDLAGKDGGFRNIFGKTKSLKNFGEVVVDPNVPPLIEGWLFKEGRGVLTVKWQRRYFALYGAQLLYWVEEVDFRSGMPCKGVIDLQGCSIISNQPSRHGKDFCMGIFHPLRKDAWLGTRDMPELVRWVQKIEEALGLRIGDNIYMSDFEMLSVVGRGASGKVYQVMKKDSQEVYAMKVISKTHMKSKLSGELKSSVRRKGGGDGGDANGDVSNHWMVQSVKMERTILEVVDHPFIVRLFFAFQTPDELCFVTDFVHGGELYSHISKAKTFTEDRARFYAAEIILALEYLHELGIVYRDLKPENILLDSEGHVKLTDFGQSKTDMRIDPSNDGSVSQPRRSFSFVGSPYYMAPEIFLKQGHGIEADWWSLGILIYEMLVGLPPFYSDCTTKAYRRLLTDPIEYPDHVSVEARKLLRGLINTDLGLRFGSRDPPGNWETDVQRIQQKWSFAWLMPINWEALLQKKVKTPFTPSVSSKHDLSNISSQFTSERIELDEGGGIKPQEEPQDPFMHVFDDFTFNAHSMEEKFGHAAAASTIRSSSDLRRSPANSPTTNPRRSPGSGGISSPAGRKGSPLVQGLPGSGAVFEQLSYKTVGGAAGDTIQEEIDSGNEVVTPVGSLGK</sequence>
<dbReference type="Pfam" id="PF00169">
    <property type="entry name" value="PH"/>
    <property type="match status" value="1"/>
</dbReference>
<evidence type="ECO:0000256" key="5">
    <source>
        <dbReference type="ARBA" id="ARBA00022741"/>
    </source>
</evidence>
<evidence type="ECO:0000256" key="7">
    <source>
        <dbReference type="ARBA" id="ARBA00022840"/>
    </source>
</evidence>
<keyword evidence="4" id="KW-0808">Transferase</keyword>
<dbReference type="Gene3D" id="1.10.510.10">
    <property type="entry name" value="Transferase(Phosphotransferase) domain 1"/>
    <property type="match status" value="1"/>
</dbReference>
<dbReference type="InterPro" id="IPR017441">
    <property type="entry name" value="Protein_kinase_ATP_BS"/>
</dbReference>
<keyword evidence="5 8" id="KW-0547">Nucleotide-binding</keyword>
<evidence type="ECO:0000259" key="11">
    <source>
        <dbReference type="PROSITE" id="PS50011"/>
    </source>
</evidence>
<keyword evidence="3" id="KW-0597">Phosphoprotein</keyword>
<evidence type="ECO:0000256" key="4">
    <source>
        <dbReference type="ARBA" id="ARBA00022679"/>
    </source>
</evidence>
<dbReference type="PROSITE" id="PS51285">
    <property type="entry name" value="AGC_KINASE_CTER"/>
    <property type="match status" value="1"/>
</dbReference>
<dbReference type="Pfam" id="PF00069">
    <property type="entry name" value="Pkinase"/>
    <property type="match status" value="1"/>
</dbReference>
<evidence type="ECO:0000256" key="9">
    <source>
        <dbReference type="SAM" id="MobiDB-lite"/>
    </source>
</evidence>
<dbReference type="InterPro" id="IPR000961">
    <property type="entry name" value="AGC-kinase_C"/>
</dbReference>
<feature type="domain" description="PH" evidence="10">
    <location>
        <begin position="63"/>
        <end position="166"/>
    </location>
</feature>
<evidence type="ECO:0000259" key="10">
    <source>
        <dbReference type="PROSITE" id="PS50003"/>
    </source>
</evidence>
<evidence type="ECO:0008006" key="14">
    <source>
        <dbReference type="Google" id="ProtNLM"/>
    </source>
</evidence>
<dbReference type="SUPFAM" id="SSF56112">
    <property type="entry name" value="Protein kinase-like (PK-like)"/>
    <property type="match status" value="1"/>
</dbReference>
<dbReference type="SUPFAM" id="SSF50729">
    <property type="entry name" value="PH domain-like"/>
    <property type="match status" value="1"/>
</dbReference>
<dbReference type="AlphaFoldDB" id="A0A7S0XXL5"/>
<name>A0A7S0XXL5_HEMAN</name>
<dbReference type="InterPro" id="IPR011993">
    <property type="entry name" value="PH-like_dom_sf"/>
</dbReference>
<keyword evidence="2" id="KW-0723">Serine/threonine-protein kinase</keyword>
<dbReference type="GO" id="GO:0004674">
    <property type="term" value="F:protein serine/threonine kinase activity"/>
    <property type="evidence" value="ECO:0007669"/>
    <property type="project" value="UniProtKB-KW"/>
</dbReference>
<feature type="compositionally biased region" description="Low complexity" evidence="9">
    <location>
        <begin position="583"/>
        <end position="598"/>
    </location>
</feature>
<evidence type="ECO:0000256" key="3">
    <source>
        <dbReference type="ARBA" id="ARBA00022553"/>
    </source>
</evidence>
<dbReference type="Gene3D" id="2.30.29.30">
    <property type="entry name" value="Pleckstrin-homology domain (PH domain)/Phosphotyrosine-binding domain (PTB)"/>
    <property type="match status" value="1"/>
</dbReference>
<protein>
    <recommendedName>
        <fullName evidence="14">Non-specific serine/threonine protein kinase</fullName>
    </recommendedName>
</protein>
<accession>A0A7S0XXL5</accession>
<dbReference type="PROSITE" id="PS50003">
    <property type="entry name" value="PH_DOMAIN"/>
    <property type="match status" value="1"/>
</dbReference>
<evidence type="ECO:0000256" key="8">
    <source>
        <dbReference type="PROSITE-ProRule" id="PRU10141"/>
    </source>
</evidence>
<comment type="similarity">
    <text evidence="1">Belongs to the protein kinase superfamily. AGC Ser/Thr protein kinase family. RAC subfamily.</text>
</comment>
<dbReference type="SMART" id="SM00133">
    <property type="entry name" value="S_TK_X"/>
    <property type="match status" value="1"/>
</dbReference>
<evidence type="ECO:0000256" key="6">
    <source>
        <dbReference type="ARBA" id="ARBA00022777"/>
    </source>
</evidence>
<dbReference type="SMART" id="SM00220">
    <property type="entry name" value="S_TKc"/>
    <property type="match status" value="1"/>
</dbReference>
<dbReference type="CDD" id="cd05123">
    <property type="entry name" value="STKc_AGC"/>
    <property type="match status" value="1"/>
</dbReference>
<evidence type="ECO:0000256" key="2">
    <source>
        <dbReference type="ARBA" id="ARBA00022527"/>
    </source>
</evidence>
<dbReference type="PROSITE" id="PS50011">
    <property type="entry name" value="PROTEIN_KINASE_DOM"/>
    <property type="match status" value="1"/>
</dbReference>
<gene>
    <name evidence="13" type="ORF">HAND1043_LOCUS12168</name>
</gene>
<dbReference type="EMBL" id="HBFK01019602">
    <property type="protein sequence ID" value="CAD8745672.1"/>
    <property type="molecule type" value="Transcribed_RNA"/>
</dbReference>
<dbReference type="InterPro" id="IPR000719">
    <property type="entry name" value="Prot_kinase_dom"/>
</dbReference>
<evidence type="ECO:0000313" key="13">
    <source>
        <dbReference type="EMBL" id="CAD8745672.1"/>
    </source>
</evidence>
<feature type="domain" description="AGC-kinase C-terminal" evidence="12">
    <location>
        <begin position="482"/>
        <end position="557"/>
    </location>
</feature>
<dbReference type="InterPro" id="IPR045270">
    <property type="entry name" value="STKc_AGC"/>
</dbReference>